<evidence type="ECO:0000259" key="1">
    <source>
        <dbReference type="Pfam" id="PF03205"/>
    </source>
</evidence>
<dbReference type="PANTHER" id="PTHR40072">
    <property type="entry name" value="MOLYBDOPTERIN-GUANINE DINUCLEOTIDE BIOSYNTHESIS ADAPTER PROTEIN-RELATED"/>
    <property type="match status" value="1"/>
</dbReference>
<evidence type="ECO:0000313" key="3">
    <source>
        <dbReference type="Proteomes" id="UP000057158"/>
    </source>
</evidence>
<dbReference type="PANTHER" id="PTHR40072:SF1">
    <property type="entry name" value="MOLYBDOPTERIN-GUANINE DINUCLEOTIDE BIOSYNTHESIS ADAPTER PROTEIN"/>
    <property type="match status" value="1"/>
</dbReference>
<dbReference type="NCBIfam" id="TIGR00176">
    <property type="entry name" value="mobB"/>
    <property type="match status" value="1"/>
</dbReference>
<organism evidence="2 3">
    <name type="scientific">Desulfuromonas soudanensis</name>
    <dbReference type="NCBI Taxonomy" id="1603606"/>
    <lineage>
        <taxon>Bacteria</taxon>
        <taxon>Pseudomonadati</taxon>
        <taxon>Thermodesulfobacteriota</taxon>
        <taxon>Desulfuromonadia</taxon>
        <taxon>Desulfuromonadales</taxon>
        <taxon>Desulfuromonadaceae</taxon>
        <taxon>Desulfuromonas</taxon>
    </lineage>
</organism>
<accession>A0A0M4CZE1</accession>
<dbReference type="AlphaFoldDB" id="A0A0M4CZE1"/>
<gene>
    <name evidence="2" type="primary">mobA</name>
    <name evidence="2" type="synonym">mobB</name>
    <name evidence="2" type="ORF">DSOUD_0595</name>
</gene>
<dbReference type="SUPFAM" id="SSF52540">
    <property type="entry name" value="P-loop containing nucleoside triphosphate hydrolases"/>
    <property type="match status" value="1"/>
</dbReference>
<dbReference type="GO" id="GO:0006777">
    <property type="term" value="P:Mo-molybdopterin cofactor biosynthetic process"/>
    <property type="evidence" value="ECO:0007669"/>
    <property type="project" value="InterPro"/>
</dbReference>
<reference evidence="2 3" key="1">
    <citation type="submission" date="2015-07" db="EMBL/GenBank/DDBJ databases">
        <title>Isolation and Genomic Characterization of a Novel Halophilic Metal-Reducing Deltaproteobacterium from the Deep Subsurface.</title>
        <authorList>
            <person name="Badalamenti J.P."/>
            <person name="Summers Z.M."/>
            <person name="Gralnick J.A."/>
            <person name="Bond D.R."/>
        </authorList>
    </citation>
    <scope>NUCLEOTIDE SEQUENCE [LARGE SCALE GENOMIC DNA]</scope>
    <source>
        <strain evidence="2 3">WTL</strain>
    </source>
</reference>
<sequence>MRPPVVSVVAKSGTGKTTLLEKLIAELTARGYRVGALKHDAHRFEIDHEGKDSWRLTKAGAATTVVTSPQKSAMVRIHSDEVEPTLEETIDRYFNDVDILLTEGFKKSPLPKIEVHRREVRKDLLCRGELHDPALLAVASDEPLDLDVPLFDINDAAGLCDLIEERFLR</sequence>
<dbReference type="KEGG" id="des:DSOUD_0595"/>
<dbReference type="EMBL" id="CP010802">
    <property type="protein sequence ID" value="ALC15384.1"/>
    <property type="molecule type" value="Genomic_DNA"/>
</dbReference>
<dbReference type="Pfam" id="PF03205">
    <property type="entry name" value="MobB"/>
    <property type="match status" value="1"/>
</dbReference>
<dbReference type="PATRIC" id="fig|1603606.3.peg.647"/>
<dbReference type="CDD" id="cd03116">
    <property type="entry name" value="MobB"/>
    <property type="match status" value="1"/>
</dbReference>
<proteinExistence type="predicted"/>
<dbReference type="InterPro" id="IPR052539">
    <property type="entry name" value="MGD_biosynthesis_adapter"/>
</dbReference>
<dbReference type="GO" id="GO:0005525">
    <property type="term" value="F:GTP binding"/>
    <property type="evidence" value="ECO:0007669"/>
    <property type="project" value="InterPro"/>
</dbReference>
<dbReference type="RefSeq" id="WP_053549598.1">
    <property type="nucleotide sequence ID" value="NZ_CP010802.1"/>
</dbReference>
<protein>
    <submittedName>
        <fullName evidence="2">Bifunctional molybdopterin-guanine dinucleotide biosynthesis protein MobA/MobB</fullName>
    </submittedName>
</protein>
<evidence type="ECO:0000313" key="2">
    <source>
        <dbReference type="EMBL" id="ALC15384.1"/>
    </source>
</evidence>
<dbReference type="OrthoDB" id="9786803at2"/>
<keyword evidence="3" id="KW-1185">Reference proteome</keyword>
<dbReference type="InterPro" id="IPR027417">
    <property type="entry name" value="P-loop_NTPase"/>
</dbReference>
<dbReference type="InterPro" id="IPR004435">
    <property type="entry name" value="MobB_dom"/>
</dbReference>
<dbReference type="Proteomes" id="UP000057158">
    <property type="component" value="Chromosome"/>
</dbReference>
<dbReference type="Gene3D" id="3.40.50.300">
    <property type="entry name" value="P-loop containing nucleotide triphosphate hydrolases"/>
    <property type="match status" value="1"/>
</dbReference>
<dbReference type="STRING" id="1603606.DSOUD_0595"/>
<name>A0A0M4CZE1_9BACT</name>
<feature type="domain" description="Molybdopterin-guanine dinucleotide biosynthesis protein B (MobB)" evidence="1">
    <location>
        <begin position="5"/>
        <end position="141"/>
    </location>
</feature>